<dbReference type="Gene3D" id="3.30.70.270">
    <property type="match status" value="1"/>
</dbReference>
<dbReference type="AlphaFoldDB" id="A0A5B6UYF1"/>
<dbReference type="Pfam" id="PF00078">
    <property type="entry name" value="RVT_1"/>
    <property type="match status" value="1"/>
</dbReference>
<proteinExistence type="predicted"/>
<evidence type="ECO:0000259" key="2">
    <source>
        <dbReference type="Pfam" id="PF17921"/>
    </source>
</evidence>
<evidence type="ECO:0000259" key="1">
    <source>
        <dbReference type="Pfam" id="PF00078"/>
    </source>
</evidence>
<dbReference type="GO" id="GO:0003964">
    <property type="term" value="F:RNA-directed DNA polymerase activity"/>
    <property type="evidence" value="ECO:0007669"/>
    <property type="project" value="UniProtKB-KW"/>
</dbReference>
<dbReference type="Gene3D" id="3.10.10.10">
    <property type="entry name" value="HIV Type 1 Reverse Transcriptase, subunit A, domain 1"/>
    <property type="match status" value="1"/>
</dbReference>
<dbReference type="Pfam" id="PF08284">
    <property type="entry name" value="RVP_2"/>
    <property type="match status" value="1"/>
</dbReference>
<dbReference type="InterPro" id="IPR041588">
    <property type="entry name" value="Integrase_H2C2"/>
</dbReference>
<comment type="caution">
    <text evidence="4">The sequence shown here is derived from an EMBL/GenBank/DDBJ whole genome shotgun (WGS) entry which is preliminary data.</text>
</comment>
<dbReference type="Gene3D" id="1.10.340.70">
    <property type="match status" value="1"/>
</dbReference>
<dbReference type="CDD" id="cd01647">
    <property type="entry name" value="RT_LTR"/>
    <property type="match status" value="1"/>
</dbReference>
<protein>
    <submittedName>
        <fullName evidence="4">DNA/RNA polymerases superfamily protein</fullName>
    </submittedName>
</protein>
<dbReference type="Proteomes" id="UP000325315">
    <property type="component" value="Unassembled WGS sequence"/>
</dbReference>
<dbReference type="Pfam" id="PF24626">
    <property type="entry name" value="SH3_Tf2-1"/>
    <property type="match status" value="1"/>
</dbReference>
<dbReference type="InterPro" id="IPR000477">
    <property type="entry name" value="RT_dom"/>
</dbReference>
<evidence type="ECO:0000313" key="4">
    <source>
        <dbReference type="EMBL" id="KAA3461976.1"/>
    </source>
</evidence>
<reference evidence="5" key="1">
    <citation type="journal article" date="2019" name="Plant Biotechnol. J.">
        <title>Genome sequencing of the Australian wild diploid species Gossypium australe highlights disease resistance and delayed gland morphogenesis.</title>
        <authorList>
            <person name="Cai Y."/>
            <person name="Cai X."/>
            <person name="Wang Q."/>
            <person name="Wang P."/>
            <person name="Zhang Y."/>
            <person name="Cai C."/>
            <person name="Xu Y."/>
            <person name="Wang K."/>
            <person name="Zhou Z."/>
            <person name="Wang C."/>
            <person name="Geng S."/>
            <person name="Li B."/>
            <person name="Dong Q."/>
            <person name="Hou Y."/>
            <person name="Wang H."/>
            <person name="Ai P."/>
            <person name="Liu Z."/>
            <person name="Yi F."/>
            <person name="Sun M."/>
            <person name="An G."/>
            <person name="Cheng J."/>
            <person name="Zhang Y."/>
            <person name="Shi Q."/>
            <person name="Xie Y."/>
            <person name="Shi X."/>
            <person name="Chang Y."/>
            <person name="Huang F."/>
            <person name="Chen Y."/>
            <person name="Hong S."/>
            <person name="Mi L."/>
            <person name="Sun Q."/>
            <person name="Zhang L."/>
            <person name="Zhou B."/>
            <person name="Peng R."/>
            <person name="Zhang X."/>
            <person name="Liu F."/>
        </authorList>
    </citation>
    <scope>NUCLEOTIDE SEQUENCE [LARGE SCALE GENOMIC DNA]</scope>
    <source>
        <strain evidence="5">cv. PA1801</strain>
    </source>
</reference>
<feature type="domain" description="Tf2-1-like SH3-like" evidence="3">
    <location>
        <begin position="670"/>
        <end position="734"/>
    </location>
</feature>
<dbReference type="InterPro" id="IPR043128">
    <property type="entry name" value="Rev_trsase/Diguanyl_cyclase"/>
</dbReference>
<dbReference type="InterPro" id="IPR043502">
    <property type="entry name" value="DNA/RNA_pol_sf"/>
</dbReference>
<dbReference type="SUPFAM" id="SSF56672">
    <property type="entry name" value="DNA/RNA polymerases"/>
    <property type="match status" value="1"/>
</dbReference>
<dbReference type="GO" id="GO:0004519">
    <property type="term" value="F:endonuclease activity"/>
    <property type="evidence" value="ECO:0007669"/>
    <property type="project" value="UniProtKB-KW"/>
</dbReference>
<feature type="domain" description="Reverse transcriptase" evidence="1">
    <location>
        <begin position="223"/>
        <end position="349"/>
    </location>
</feature>
<organism evidence="4 5">
    <name type="scientific">Gossypium australe</name>
    <dbReference type="NCBI Taxonomy" id="47621"/>
    <lineage>
        <taxon>Eukaryota</taxon>
        <taxon>Viridiplantae</taxon>
        <taxon>Streptophyta</taxon>
        <taxon>Embryophyta</taxon>
        <taxon>Tracheophyta</taxon>
        <taxon>Spermatophyta</taxon>
        <taxon>Magnoliopsida</taxon>
        <taxon>eudicotyledons</taxon>
        <taxon>Gunneridae</taxon>
        <taxon>Pentapetalae</taxon>
        <taxon>rosids</taxon>
        <taxon>malvids</taxon>
        <taxon>Malvales</taxon>
        <taxon>Malvaceae</taxon>
        <taxon>Malvoideae</taxon>
        <taxon>Gossypium</taxon>
    </lineage>
</organism>
<dbReference type="Pfam" id="PF17921">
    <property type="entry name" value="Integrase_H2C2"/>
    <property type="match status" value="1"/>
</dbReference>
<dbReference type="PANTHER" id="PTHR46148">
    <property type="entry name" value="CHROMO DOMAIN-CONTAINING PROTEIN"/>
    <property type="match status" value="1"/>
</dbReference>
<dbReference type="EMBL" id="SMMG02000009">
    <property type="protein sequence ID" value="KAA3461976.1"/>
    <property type="molecule type" value="Genomic_DNA"/>
</dbReference>
<evidence type="ECO:0000259" key="3">
    <source>
        <dbReference type="Pfam" id="PF24626"/>
    </source>
</evidence>
<dbReference type="InterPro" id="IPR056924">
    <property type="entry name" value="SH3_Tf2-1"/>
</dbReference>
<evidence type="ECO:0000313" key="5">
    <source>
        <dbReference type="Proteomes" id="UP000325315"/>
    </source>
</evidence>
<keyword evidence="5" id="KW-1185">Reference proteome</keyword>
<accession>A0A5B6UYF1</accession>
<feature type="domain" description="Integrase zinc-binding" evidence="2">
    <location>
        <begin position="462"/>
        <end position="508"/>
    </location>
</feature>
<dbReference type="PANTHER" id="PTHR46148:SF44">
    <property type="entry name" value="GAG-POL POLYPROTEIN"/>
    <property type="match status" value="1"/>
</dbReference>
<dbReference type="GO" id="GO:0016787">
    <property type="term" value="F:hydrolase activity"/>
    <property type="evidence" value="ECO:0007669"/>
    <property type="project" value="UniProtKB-KW"/>
</dbReference>
<sequence>MTDLIRMLMQLEVEFRIVPLVARGIWVTIGGVWVHACSRQRALGQGVNRVDTRQPTLVYTARCGEDRDAADVIAITLTINVIPYFALIDIWSTHSYVSCKMIDKLGIRVEKTVSDVIVLSPLGQYVHVNKFCKRCPLQVQALAVDYLIPKGCEAYLAYLFDTNVNGAMLENIRVVKEFPSVFLEELPSLPLERGVEFEIKLLPGTTIVSIAPYLMEPKEFKELKLQGTTILSKIDLRLDYYQLQVRKVDITKMTFRTQYGHYEFLVMSFRLTNAPFAFMNLINRVIQPYLNHFVVVFIDDILIYSKSKLEHEEHLSDASHTGIGCVLMQDEKVVACASRQLKSYECNYLTHDLELAAMIELLNDYDYTIEYHLGKANVVADALSRKEMGELRVMFARQSLFEDRGLLAKLQVWPILLLKLKQSSDTSLTSHVKLIEEGKTSDFAFNSEGVLCYRGRYCVPTDSDLRQSILREELSSTYVIHPRGSKMYRDLREWYWWPGLKCDVTDFVWKWERVTMDLVSGLPLMPLEKHSIWVIVDWVLVPIISDWDPHFMSRFWKKLHKALGMLTRDVGRNVSYTMLLPRAVENPNKCGTSVGHSRPAPETEIPNDMSFFDGQFERVIQILEDMLQGSYLVQEIKDTEKVFRDHLRVASARQKSYSNLKRKDTEFTVGDQVFLKLSPQKKSVEIICKGKLSLRFIETYRIAKRVGPVAYQLELPLELDRIHDIFHVSVLRQYQSDPYQIVTIEEIEVQSYFSFDEEPTQILNREVKVLWTKNIPLVKVSWRNHGSNEAT</sequence>
<name>A0A5B6UYF1_9ROSI</name>
<gene>
    <name evidence="4" type="ORF">EPI10_028505</name>
</gene>